<dbReference type="Proteomes" id="UP000183832">
    <property type="component" value="Unassembled WGS sequence"/>
</dbReference>
<feature type="non-terminal residue" evidence="1">
    <location>
        <position position="46"/>
    </location>
</feature>
<evidence type="ECO:0000313" key="1">
    <source>
        <dbReference type="EMBL" id="CRK98081.1"/>
    </source>
</evidence>
<proteinExistence type="predicted"/>
<reference evidence="1 2" key="1">
    <citation type="submission" date="2015-04" db="EMBL/GenBank/DDBJ databases">
        <authorList>
            <person name="Syromyatnikov M.Y."/>
            <person name="Popov V.N."/>
        </authorList>
    </citation>
    <scope>NUCLEOTIDE SEQUENCE [LARGE SCALE GENOMIC DNA]</scope>
</reference>
<protein>
    <submittedName>
        <fullName evidence="1">CLUMA_CG011449, isoform A</fullName>
    </submittedName>
</protein>
<keyword evidence="2" id="KW-1185">Reference proteome</keyword>
<gene>
    <name evidence="1" type="ORF">CLUMA_CG011449</name>
</gene>
<organism evidence="1 2">
    <name type="scientific">Clunio marinus</name>
    <dbReference type="NCBI Taxonomy" id="568069"/>
    <lineage>
        <taxon>Eukaryota</taxon>
        <taxon>Metazoa</taxon>
        <taxon>Ecdysozoa</taxon>
        <taxon>Arthropoda</taxon>
        <taxon>Hexapoda</taxon>
        <taxon>Insecta</taxon>
        <taxon>Pterygota</taxon>
        <taxon>Neoptera</taxon>
        <taxon>Endopterygota</taxon>
        <taxon>Diptera</taxon>
        <taxon>Nematocera</taxon>
        <taxon>Chironomoidea</taxon>
        <taxon>Chironomidae</taxon>
        <taxon>Clunio</taxon>
    </lineage>
</organism>
<sequence>MNQRLMLKRVLTHQTMPHIDNLQLSFDSQTHEALKDDLLWSCCSQA</sequence>
<name>A0A1J1II03_9DIPT</name>
<accession>A0A1J1II03</accession>
<dbReference type="EMBL" id="CVRI01000047">
    <property type="protein sequence ID" value="CRK98081.1"/>
    <property type="molecule type" value="Genomic_DNA"/>
</dbReference>
<evidence type="ECO:0000313" key="2">
    <source>
        <dbReference type="Proteomes" id="UP000183832"/>
    </source>
</evidence>
<dbReference type="AlphaFoldDB" id="A0A1J1II03"/>